<dbReference type="SMART" id="SM00642">
    <property type="entry name" value="Aamy"/>
    <property type="match status" value="1"/>
</dbReference>
<dbReference type="SMART" id="SM00632">
    <property type="entry name" value="Aamy_C"/>
    <property type="match status" value="1"/>
</dbReference>
<keyword evidence="12 14" id="KW-0326">Glycosidase</keyword>
<dbReference type="GO" id="GO:0004556">
    <property type="term" value="F:alpha-amylase activity"/>
    <property type="evidence" value="ECO:0007669"/>
    <property type="project" value="UniProtKB-UniRule"/>
</dbReference>
<dbReference type="SUPFAM" id="SSF51011">
    <property type="entry name" value="Glycosyl hydrolase domain"/>
    <property type="match status" value="1"/>
</dbReference>
<comment type="cofactor">
    <cofactor evidence="2">
        <name>Ca(2+)</name>
        <dbReference type="ChEBI" id="CHEBI:29108"/>
    </cofactor>
</comment>
<keyword evidence="11 14" id="KW-0119">Carbohydrate metabolism</keyword>
<comment type="subunit">
    <text evidence="5">Monomer.</text>
</comment>
<dbReference type="PANTHER" id="PTHR43447">
    <property type="entry name" value="ALPHA-AMYLASE"/>
    <property type="match status" value="1"/>
</dbReference>
<comment type="cofactor">
    <cofactor evidence="3">
        <name>chloride</name>
        <dbReference type="ChEBI" id="CHEBI:17996"/>
    </cofactor>
</comment>
<dbReference type="InterPro" id="IPR006047">
    <property type="entry name" value="GH13_cat_dom"/>
</dbReference>
<evidence type="ECO:0000313" key="15">
    <source>
        <dbReference type="EMBL" id="CAD7229679.1"/>
    </source>
</evidence>
<dbReference type="AlphaFoldDB" id="A0A7R8WI27"/>
<accession>A0A7R8WI27</accession>
<comment type="catalytic activity">
    <reaction evidence="1 14">
        <text>Endohydrolysis of (1-&gt;4)-alpha-D-glucosidic linkages in polysaccharides containing three or more (1-&gt;4)-alpha-linked D-glucose units.</text>
        <dbReference type="EC" id="3.2.1.1"/>
    </reaction>
</comment>
<evidence type="ECO:0000256" key="9">
    <source>
        <dbReference type="ARBA" id="ARBA00022837"/>
    </source>
</evidence>
<keyword evidence="10" id="KW-0868">Chloride</keyword>
<evidence type="ECO:0000256" key="4">
    <source>
        <dbReference type="ARBA" id="ARBA00008061"/>
    </source>
</evidence>
<evidence type="ECO:0000256" key="7">
    <source>
        <dbReference type="ARBA" id="ARBA00022723"/>
    </source>
</evidence>
<evidence type="ECO:0000256" key="5">
    <source>
        <dbReference type="ARBA" id="ARBA00011245"/>
    </source>
</evidence>
<dbReference type="EMBL" id="OB662220">
    <property type="protein sequence ID" value="CAD7229679.1"/>
    <property type="molecule type" value="Genomic_DNA"/>
</dbReference>
<dbReference type="Pfam" id="PF02806">
    <property type="entry name" value="Alpha-amylase_C"/>
    <property type="match status" value="1"/>
</dbReference>
<dbReference type="InterPro" id="IPR017853">
    <property type="entry name" value="GH"/>
</dbReference>
<evidence type="ECO:0000256" key="2">
    <source>
        <dbReference type="ARBA" id="ARBA00001913"/>
    </source>
</evidence>
<evidence type="ECO:0000256" key="12">
    <source>
        <dbReference type="ARBA" id="ARBA00023295"/>
    </source>
</evidence>
<evidence type="ECO:0000256" key="14">
    <source>
        <dbReference type="RuleBase" id="RU361134"/>
    </source>
</evidence>
<keyword evidence="7" id="KW-0479">Metal-binding</keyword>
<dbReference type="Pfam" id="PF00128">
    <property type="entry name" value="Alpha-amylase"/>
    <property type="match status" value="1"/>
</dbReference>
<protein>
    <recommendedName>
        <fullName evidence="6 14">Alpha-amylase</fullName>
        <ecNumber evidence="6 14">3.2.1.1</ecNumber>
    </recommendedName>
</protein>
<dbReference type="InterPro" id="IPR013780">
    <property type="entry name" value="Glyco_hydro_b"/>
</dbReference>
<evidence type="ECO:0000256" key="1">
    <source>
        <dbReference type="ARBA" id="ARBA00000548"/>
    </source>
</evidence>
<evidence type="ECO:0000256" key="10">
    <source>
        <dbReference type="ARBA" id="ARBA00023214"/>
    </source>
</evidence>
<evidence type="ECO:0000256" key="13">
    <source>
        <dbReference type="RuleBase" id="RU003615"/>
    </source>
</evidence>
<comment type="similarity">
    <text evidence="4 13">Belongs to the glycosyl hydrolase 13 family.</text>
</comment>
<dbReference type="InterPro" id="IPR031319">
    <property type="entry name" value="A-amylase_C"/>
</dbReference>
<sequence length="509" mass="56725">MGPLLLFALFAAPAWGQWDPNVAPPRTSIVNLFEWKWTDIARECEEFLGPQGFAGVQTSPPNENVVIVTEAHNRPWWERYQPVSYKLETRSGTEEEFADMVRRCNAVNVRVYPDLVINHMTGTWPVGTLGTGGSSFDSESLDYPGVPFTAEDFHGSNDCSTDSGNVESNEDPVQVRNCRLLGFRDLNQRKSHVRERILEYINRLIGYGVAGFRVDGSKYMWPEDLGAIFNSLDSLNSEFFPAGSRPFVFLEVIDLDGSEPITGSDYTHIGRVTEFKYGQFLGQAWRKGLALQDLENFGEEWGMQAARDAVVFVDNHDNQRGHWTGSPNIITFRDARMYKMATAFMLAWPYGFPRIMSSYYWEQNIQDGHDVNDWVGPPMDADGNILDVSCGNGWICEHRWREIANMVNFRNVVRGSPVENFLAGTAHQIAFARAGRGFVAINNDDSQDWTGSFETTLPQGTYCDVISGVKEDGGCTGKTVTVGAGGVASIDIPADEPVPMIAIHIGAKL</sequence>
<evidence type="ECO:0000256" key="11">
    <source>
        <dbReference type="ARBA" id="ARBA00023277"/>
    </source>
</evidence>
<evidence type="ECO:0000256" key="6">
    <source>
        <dbReference type="ARBA" id="ARBA00012595"/>
    </source>
</evidence>
<keyword evidence="9" id="KW-0106">Calcium</keyword>
<gene>
    <name evidence="15" type="ORF">CTOB1V02_LOCUS7547</name>
</gene>
<dbReference type="InterPro" id="IPR006048">
    <property type="entry name" value="A-amylase/branching_C"/>
</dbReference>
<dbReference type="CDD" id="cd11317">
    <property type="entry name" value="AmyAc_bac_euk_AmyA"/>
    <property type="match status" value="1"/>
</dbReference>
<proteinExistence type="inferred from homology"/>
<dbReference type="EC" id="3.2.1.1" evidence="6 14"/>
<organism evidence="15">
    <name type="scientific">Cyprideis torosa</name>
    <dbReference type="NCBI Taxonomy" id="163714"/>
    <lineage>
        <taxon>Eukaryota</taxon>
        <taxon>Metazoa</taxon>
        <taxon>Ecdysozoa</taxon>
        <taxon>Arthropoda</taxon>
        <taxon>Crustacea</taxon>
        <taxon>Oligostraca</taxon>
        <taxon>Ostracoda</taxon>
        <taxon>Podocopa</taxon>
        <taxon>Podocopida</taxon>
        <taxon>Cytherocopina</taxon>
        <taxon>Cytheroidea</taxon>
        <taxon>Cytherideidae</taxon>
        <taxon>Cyprideis</taxon>
    </lineage>
</organism>
<name>A0A7R8WI27_9CRUS</name>
<evidence type="ECO:0000256" key="3">
    <source>
        <dbReference type="ARBA" id="ARBA00001923"/>
    </source>
</evidence>
<dbReference type="Gene3D" id="3.20.20.80">
    <property type="entry name" value="Glycosidases"/>
    <property type="match status" value="1"/>
</dbReference>
<dbReference type="GO" id="GO:0046872">
    <property type="term" value="F:metal ion binding"/>
    <property type="evidence" value="ECO:0007669"/>
    <property type="project" value="UniProtKB-KW"/>
</dbReference>
<dbReference type="SUPFAM" id="SSF51445">
    <property type="entry name" value="(Trans)glycosidases"/>
    <property type="match status" value="1"/>
</dbReference>
<dbReference type="Gene3D" id="2.60.40.1180">
    <property type="entry name" value="Golgi alpha-mannosidase II"/>
    <property type="match status" value="1"/>
</dbReference>
<evidence type="ECO:0000256" key="8">
    <source>
        <dbReference type="ARBA" id="ARBA00022801"/>
    </source>
</evidence>
<keyword evidence="8 14" id="KW-0378">Hydrolase</keyword>
<dbReference type="OrthoDB" id="550577at2759"/>
<dbReference type="InterPro" id="IPR006046">
    <property type="entry name" value="Alpha_amylase"/>
</dbReference>
<reference evidence="15" key="1">
    <citation type="submission" date="2020-11" db="EMBL/GenBank/DDBJ databases">
        <authorList>
            <person name="Tran Van P."/>
        </authorList>
    </citation>
    <scope>NUCLEOTIDE SEQUENCE</scope>
</reference>
<dbReference type="PRINTS" id="PR00110">
    <property type="entry name" value="ALPHAAMYLASE"/>
</dbReference>
<dbReference type="GO" id="GO:0005975">
    <property type="term" value="P:carbohydrate metabolic process"/>
    <property type="evidence" value="ECO:0007669"/>
    <property type="project" value="InterPro"/>
</dbReference>